<proteinExistence type="predicted"/>
<feature type="region of interest" description="Disordered" evidence="1">
    <location>
        <begin position="281"/>
        <end position="302"/>
    </location>
</feature>
<name>A0AAD6Y4D3_9AGAR</name>
<evidence type="ECO:0000313" key="3">
    <source>
        <dbReference type="Proteomes" id="UP001219525"/>
    </source>
</evidence>
<dbReference type="Proteomes" id="UP001219525">
    <property type="component" value="Unassembled WGS sequence"/>
</dbReference>
<sequence length="385" mass="42459">MCAMCTDQLEPTFPGAGIHPKERKIESAWSQLDMVAGYRRSLFPRIDSFATSIPVVGSTGWVRGAGVVGGGVGDVIDLGLDRVRVGGRNLIVSKTKSVKGCISSNVPSSLGCGLETTFGEGLIWRVPGLAVTVVKDLEPYIGSIGTDLLVFRLTRLVLLFVDGDVGYEQNTSDLSVGLNCRTGNLCRFHINISGTVGCRGWIHRRADRRDPTTRSTRRRRWSTRIVAVGDLKRLWNKQVERLLECKTNLPGWQAIQSVISKITTQNKIKWEIRDRVAARNRQNARGDRLRKGTRSRETRYVAESASTEVDTGILQPENVAEGGMSDSSSGGGAYWLGFGRILIRGTKDREHSPTMRKKYYECQPAIGGDKAGRTKPKQFFGGEEK</sequence>
<organism evidence="2 3">
    <name type="scientific">Mycena pura</name>
    <dbReference type="NCBI Taxonomy" id="153505"/>
    <lineage>
        <taxon>Eukaryota</taxon>
        <taxon>Fungi</taxon>
        <taxon>Dikarya</taxon>
        <taxon>Basidiomycota</taxon>
        <taxon>Agaricomycotina</taxon>
        <taxon>Agaricomycetes</taxon>
        <taxon>Agaricomycetidae</taxon>
        <taxon>Agaricales</taxon>
        <taxon>Marasmiineae</taxon>
        <taxon>Mycenaceae</taxon>
        <taxon>Mycena</taxon>
    </lineage>
</organism>
<dbReference type="EMBL" id="JARJCW010000061">
    <property type="protein sequence ID" value="KAJ7200777.1"/>
    <property type="molecule type" value="Genomic_DNA"/>
</dbReference>
<protein>
    <submittedName>
        <fullName evidence="2">Uncharacterized protein</fullName>
    </submittedName>
</protein>
<accession>A0AAD6Y4D3</accession>
<reference evidence="2" key="1">
    <citation type="submission" date="2023-03" db="EMBL/GenBank/DDBJ databases">
        <title>Massive genome expansion in bonnet fungi (Mycena s.s.) driven by repeated elements and novel gene families across ecological guilds.</title>
        <authorList>
            <consortium name="Lawrence Berkeley National Laboratory"/>
            <person name="Harder C.B."/>
            <person name="Miyauchi S."/>
            <person name="Viragh M."/>
            <person name="Kuo A."/>
            <person name="Thoen E."/>
            <person name="Andreopoulos B."/>
            <person name="Lu D."/>
            <person name="Skrede I."/>
            <person name="Drula E."/>
            <person name="Henrissat B."/>
            <person name="Morin E."/>
            <person name="Kohler A."/>
            <person name="Barry K."/>
            <person name="LaButti K."/>
            <person name="Morin E."/>
            <person name="Salamov A."/>
            <person name="Lipzen A."/>
            <person name="Mereny Z."/>
            <person name="Hegedus B."/>
            <person name="Baldrian P."/>
            <person name="Stursova M."/>
            <person name="Weitz H."/>
            <person name="Taylor A."/>
            <person name="Grigoriev I.V."/>
            <person name="Nagy L.G."/>
            <person name="Martin F."/>
            <person name="Kauserud H."/>
        </authorList>
    </citation>
    <scope>NUCLEOTIDE SEQUENCE</scope>
    <source>
        <strain evidence="2">9144</strain>
    </source>
</reference>
<dbReference type="AlphaFoldDB" id="A0AAD6Y4D3"/>
<feature type="compositionally biased region" description="Basic and acidic residues" evidence="1">
    <location>
        <begin position="284"/>
        <end position="300"/>
    </location>
</feature>
<evidence type="ECO:0000256" key="1">
    <source>
        <dbReference type="SAM" id="MobiDB-lite"/>
    </source>
</evidence>
<feature type="region of interest" description="Disordered" evidence="1">
    <location>
        <begin position="364"/>
        <end position="385"/>
    </location>
</feature>
<keyword evidence="3" id="KW-1185">Reference proteome</keyword>
<comment type="caution">
    <text evidence="2">The sequence shown here is derived from an EMBL/GenBank/DDBJ whole genome shotgun (WGS) entry which is preliminary data.</text>
</comment>
<evidence type="ECO:0000313" key="2">
    <source>
        <dbReference type="EMBL" id="KAJ7200777.1"/>
    </source>
</evidence>
<gene>
    <name evidence="2" type="ORF">GGX14DRAFT_400385</name>
</gene>